<name>M3J305_CANMX</name>
<dbReference type="Proteomes" id="UP000011777">
    <property type="component" value="Unassembled WGS sequence"/>
</dbReference>
<dbReference type="eggNOG" id="ENOG502RQCD">
    <property type="taxonomic scope" value="Eukaryota"/>
</dbReference>
<gene>
    <name evidence="2" type="ORF">G210_3487</name>
</gene>
<keyword evidence="1" id="KW-0732">Signal</keyword>
<dbReference type="HOGENOM" id="CLU_1133456_0_0_1"/>
<protein>
    <submittedName>
        <fullName evidence="2">Uncharacterized protein</fullName>
    </submittedName>
</protein>
<sequence length="232" mass="26725">MIIIHHLFILFVTSTASFISTSEEILPQLLSFSNFESLQPNLVNIFNNNDTSQIIFHLSDSNTYLIPDDEDISLDSNNIPTNWIQFYMKNITTEIDPKGIVVMIHETVDHPYALGEIAYTWSTLKKLTLEYDVTQSVYVGFYYILSLLAGGRLSPEFDLTSSVSMMYSCSVNPGKTVMLKIYPTYVRLNPYYKKIQWNELAQKFVFKNAFIKHERVRLLALTGLEDVECLYV</sequence>
<feature type="chain" id="PRO_5004034750" evidence="1">
    <location>
        <begin position="17"/>
        <end position="232"/>
    </location>
</feature>
<accession>M3J305</accession>
<dbReference type="OMA" id="LAVEYNM"/>
<reference evidence="2 3" key="1">
    <citation type="submission" date="2013-02" db="EMBL/GenBank/DDBJ databases">
        <title>Genome sequence of Candida maltosa Xu316, a potential industrial strain for xylitol and ethanol production.</title>
        <authorList>
            <person name="Yu J."/>
            <person name="Wang Q."/>
            <person name="Geng X."/>
            <person name="Bao W."/>
            <person name="He P."/>
            <person name="Cai J."/>
        </authorList>
    </citation>
    <scope>NUCLEOTIDE SEQUENCE [LARGE SCALE GENOMIC DNA]</scope>
    <source>
        <strain evidence="3">Xu316</strain>
    </source>
</reference>
<keyword evidence="3" id="KW-1185">Reference proteome</keyword>
<organism evidence="2 3">
    <name type="scientific">Candida maltosa (strain Xu316)</name>
    <name type="common">Yeast</name>
    <dbReference type="NCBI Taxonomy" id="1245528"/>
    <lineage>
        <taxon>Eukaryota</taxon>
        <taxon>Fungi</taxon>
        <taxon>Dikarya</taxon>
        <taxon>Ascomycota</taxon>
        <taxon>Saccharomycotina</taxon>
        <taxon>Pichiomycetes</taxon>
        <taxon>Debaryomycetaceae</taxon>
        <taxon>Candida/Lodderomyces clade</taxon>
        <taxon>Candida</taxon>
    </lineage>
</organism>
<dbReference type="OrthoDB" id="4014124at2759"/>
<proteinExistence type="predicted"/>
<evidence type="ECO:0000313" key="3">
    <source>
        <dbReference type="Proteomes" id="UP000011777"/>
    </source>
</evidence>
<comment type="caution">
    <text evidence="2">The sequence shown here is derived from an EMBL/GenBank/DDBJ whole genome shotgun (WGS) entry which is preliminary data.</text>
</comment>
<dbReference type="EMBL" id="AOGT01002063">
    <property type="protein sequence ID" value="EMG46273.1"/>
    <property type="molecule type" value="Genomic_DNA"/>
</dbReference>
<evidence type="ECO:0000256" key="1">
    <source>
        <dbReference type="SAM" id="SignalP"/>
    </source>
</evidence>
<evidence type="ECO:0000313" key="2">
    <source>
        <dbReference type="EMBL" id="EMG46273.1"/>
    </source>
</evidence>
<dbReference type="AlphaFoldDB" id="M3J305"/>
<feature type="signal peptide" evidence="1">
    <location>
        <begin position="1"/>
        <end position="16"/>
    </location>
</feature>